<keyword evidence="4" id="KW-1185">Reference proteome</keyword>
<dbReference type="AlphaFoldDB" id="A0A4P9XJJ1"/>
<evidence type="ECO:0000256" key="1">
    <source>
        <dbReference type="SAM" id="MobiDB-lite"/>
    </source>
</evidence>
<dbReference type="Proteomes" id="UP000271241">
    <property type="component" value="Unassembled WGS sequence"/>
</dbReference>
<feature type="compositionally biased region" description="Low complexity" evidence="1">
    <location>
        <begin position="116"/>
        <end position="130"/>
    </location>
</feature>
<dbReference type="GO" id="GO:0035091">
    <property type="term" value="F:phosphatidylinositol binding"/>
    <property type="evidence" value="ECO:0007669"/>
    <property type="project" value="InterPro"/>
</dbReference>
<dbReference type="PANTHER" id="PTHR47789">
    <property type="entry name" value="LAS SEVENTEEN-BINDING PROTEIN 5"/>
    <property type="match status" value="1"/>
</dbReference>
<dbReference type="SUPFAM" id="SSF89009">
    <property type="entry name" value="GAT-like domain"/>
    <property type="match status" value="1"/>
</dbReference>
<dbReference type="Pfam" id="PF03127">
    <property type="entry name" value="GAT"/>
    <property type="match status" value="1"/>
</dbReference>
<accession>A0A4P9XJJ1</accession>
<evidence type="ECO:0000259" key="2">
    <source>
        <dbReference type="PROSITE" id="PS50909"/>
    </source>
</evidence>
<dbReference type="InterPro" id="IPR045007">
    <property type="entry name" value="LSB5"/>
</dbReference>
<dbReference type="STRING" id="78915.A0A4P9XJJ1"/>
<dbReference type="OrthoDB" id="10255964at2759"/>
<dbReference type="InterPro" id="IPR004152">
    <property type="entry name" value="GAT_dom"/>
</dbReference>
<dbReference type="GO" id="GO:0007015">
    <property type="term" value="P:actin filament organization"/>
    <property type="evidence" value="ECO:0007669"/>
    <property type="project" value="InterPro"/>
</dbReference>
<dbReference type="InterPro" id="IPR038425">
    <property type="entry name" value="GAT_sf"/>
</dbReference>
<dbReference type="GO" id="GO:0030479">
    <property type="term" value="C:actin cortical patch"/>
    <property type="evidence" value="ECO:0007669"/>
    <property type="project" value="TreeGrafter"/>
</dbReference>
<dbReference type="PANTHER" id="PTHR47789:SF2">
    <property type="entry name" value="VHS DOMAIN-CONTAINING PROTEIN"/>
    <property type="match status" value="1"/>
</dbReference>
<dbReference type="GO" id="GO:0006897">
    <property type="term" value="P:endocytosis"/>
    <property type="evidence" value="ECO:0007669"/>
    <property type="project" value="InterPro"/>
</dbReference>
<evidence type="ECO:0000313" key="4">
    <source>
        <dbReference type="Proteomes" id="UP000271241"/>
    </source>
</evidence>
<organism evidence="3 4">
    <name type="scientific">Thamnocephalis sphaerospora</name>
    <dbReference type="NCBI Taxonomy" id="78915"/>
    <lineage>
        <taxon>Eukaryota</taxon>
        <taxon>Fungi</taxon>
        <taxon>Fungi incertae sedis</taxon>
        <taxon>Zoopagomycota</taxon>
        <taxon>Zoopagomycotina</taxon>
        <taxon>Zoopagomycetes</taxon>
        <taxon>Zoopagales</taxon>
        <taxon>Sigmoideomycetaceae</taxon>
        <taxon>Thamnocephalis</taxon>
    </lineage>
</organism>
<feature type="domain" description="GAT" evidence="2">
    <location>
        <begin position="4"/>
        <end position="93"/>
    </location>
</feature>
<feature type="region of interest" description="Disordered" evidence="1">
    <location>
        <begin position="212"/>
        <end position="233"/>
    </location>
</feature>
<feature type="compositionally biased region" description="Polar residues" evidence="1">
    <location>
        <begin position="105"/>
        <end position="115"/>
    </location>
</feature>
<sequence>MSPEDYNREVTRLVEVASNSVQMLSEALVYADPDNEDIRQNELISEFHQKCTNLNSEIVRFLSTVQDEELIGMLIKTNQELVDVFKQYDDIVECHQVAQATARSTQETRNATGTHSDLLGFDGGASSSSANNTAWEAPASMSPKSMGKQPEQEAEYRPVEPYAVAPPPQPYNPFDDVFATLNTPSAPQLSPPLVPMSMPVPQLPAPLVPMTMSPPPQQQQQPANGHQAASVPAPMPAPYRAPYPAAYPDPVATIVTQDEHGNRHAIV</sequence>
<gene>
    <name evidence="3" type="ORF">THASP1DRAFT_32247</name>
</gene>
<dbReference type="GO" id="GO:0051666">
    <property type="term" value="P:actin cortical patch localization"/>
    <property type="evidence" value="ECO:0007669"/>
    <property type="project" value="TreeGrafter"/>
</dbReference>
<protein>
    <recommendedName>
        <fullName evidence="2">GAT domain-containing protein</fullName>
    </recommendedName>
</protein>
<name>A0A4P9XJJ1_9FUNG</name>
<feature type="region of interest" description="Disordered" evidence="1">
    <location>
        <begin position="105"/>
        <end position="156"/>
    </location>
</feature>
<proteinExistence type="predicted"/>
<dbReference type="PROSITE" id="PS50909">
    <property type="entry name" value="GAT"/>
    <property type="match status" value="1"/>
</dbReference>
<evidence type="ECO:0000313" key="3">
    <source>
        <dbReference type="EMBL" id="RKP05925.1"/>
    </source>
</evidence>
<dbReference type="Gene3D" id="1.20.58.160">
    <property type="match status" value="1"/>
</dbReference>
<dbReference type="GO" id="GO:0043130">
    <property type="term" value="F:ubiquitin binding"/>
    <property type="evidence" value="ECO:0007669"/>
    <property type="project" value="InterPro"/>
</dbReference>
<dbReference type="EMBL" id="KZ992998">
    <property type="protein sequence ID" value="RKP05925.1"/>
    <property type="molecule type" value="Genomic_DNA"/>
</dbReference>
<reference evidence="4" key="1">
    <citation type="journal article" date="2018" name="Nat. Microbiol.">
        <title>Leveraging single-cell genomics to expand the fungal tree of life.</title>
        <authorList>
            <person name="Ahrendt S.R."/>
            <person name="Quandt C.A."/>
            <person name="Ciobanu D."/>
            <person name="Clum A."/>
            <person name="Salamov A."/>
            <person name="Andreopoulos B."/>
            <person name="Cheng J.F."/>
            <person name="Woyke T."/>
            <person name="Pelin A."/>
            <person name="Henrissat B."/>
            <person name="Reynolds N.K."/>
            <person name="Benny G.L."/>
            <person name="Smith M.E."/>
            <person name="James T.Y."/>
            <person name="Grigoriev I.V."/>
        </authorList>
    </citation>
    <scope>NUCLEOTIDE SEQUENCE [LARGE SCALE GENOMIC DNA]</scope>
    <source>
        <strain evidence="4">RSA 1356</strain>
    </source>
</reference>